<dbReference type="EMBL" id="ML179423">
    <property type="protein sequence ID" value="THU88068.1"/>
    <property type="molecule type" value="Genomic_DNA"/>
</dbReference>
<evidence type="ECO:0000256" key="3">
    <source>
        <dbReference type="PROSITE-ProRule" id="PRU00221"/>
    </source>
</evidence>
<dbReference type="InterPro" id="IPR036322">
    <property type="entry name" value="WD40_repeat_dom_sf"/>
</dbReference>
<organism evidence="5 6">
    <name type="scientific">Dendrothele bispora (strain CBS 962.96)</name>
    <dbReference type="NCBI Taxonomy" id="1314807"/>
    <lineage>
        <taxon>Eukaryota</taxon>
        <taxon>Fungi</taxon>
        <taxon>Dikarya</taxon>
        <taxon>Basidiomycota</taxon>
        <taxon>Agaricomycotina</taxon>
        <taxon>Agaricomycetes</taxon>
        <taxon>Agaricomycetidae</taxon>
        <taxon>Agaricales</taxon>
        <taxon>Agaricales incertae sedis</taxon>
        <taxon>Dendrothele</taxon>
    </lineage>
</organism>
<dbReference type="GO" id="GO:0048188">
    <property type="term" value="C:Set1C/COMPASS complex"/>
    <property type="evidence" value="ECO:0007669"/>
    <property type="project" value="TreeGrafter"/>
</dbReference>
<dbReference type="SMART" id="SM00320">
    <property type="entry name" value="WD40"/>
    <property type="match status" value="7"/>
</dbReference>
<keyword evidence="1 3" id="KW-0853">WD repeat</keyword>
<dbReference type="InterPro" id="IPR019775">
    <property type="entry name" value="WD40_repeat_CS"/>
</dbReference>
<dbReference type="PANTHER" id="PTHR22847:SF637">
    <property type="entry name" value="WD REPEAT DOMAIN 5B"/>
    <property type="match status" value="1"/>
</dbReference>
<dbReference type="Pfam" id="PF25175">
    <property type="entry name" value="Beta-prop_WDR5"/>
    <property type="match status" value="1"/>
</dbReference>
<dbReference type="PROSITE" id="PS00678">
    <property type="entry name" value="WD_REPEATS_1"/>
    <property type="match status" value="3"/>
</dbReference>
<dbReference type="FunFam" id="2.130.10.10:FF:000228">
    <property type="entry name" value="COMPASS-like H3K4 histone methylase component WDR5A"/>
    <property type="match status" value="1"/>
</dbReference>
<feature type="repeat" description="WD" evidence="3">
    <location>
        <begin position="291"/>
        <end position="321"/>
    </location>
</feature>
<dbReference type="PRINTS" id="PR00320">
    <property type="entry name" value="GPROTEINBRPT"/>
</dbReference>
<protein>
    <submittedName>
        <fullName evidence="5">WD40 repeat-like protein</fullName>
    </submittedName>
</protein>
<evidence type="ECO:0000259" key="4">
    <source>
        <dbReference type="Pfam" id="PF25175"/>
    </source>
</evidence>
<dbReference type="InterPro" id="IPR001680">
    <property type="entry name" value="WD40_rpt"/>
</dbReference>
<dbReference type="PROSITE" id="PS50082">
    <property type="entry name" value="WD_REPEATS_2"/>
    <property type="match status" value="7"/>
</dbReference>
<name>A0A4S8LHL2_DENBC</name>
<reference evidence="5 6" key="1">
    <citation type="journal article" date="2019" name="Nat. Ecol. Evol.">
        <title>Megaphylogeny resolves global patterns of mushroom evolution.</title>
        <authorList>
            <person name="Varga T."/>
            <person name="Krizsan K."/>
            <person name="Foldi C."/>
            <person name="Dima B."/>
            <person name="Sanchez-Garcia M."/>
            <person name="Sanchez-Ramirez S."/>
            <person name="Szollosi G.J."/>
            <person name="Szarkandi J.G."/>
            <person name="Papp V."/>
            <person name="Albert L."/>
            <person name="Andreopoulos W."/>
            <person name="Angelini C."/>
            <person name="Antonin V."/>
            <person name="Barry K.W."/>
            <person name="Bougher N.L."/>
            <person name="Buchanan P."/>
            <person name="Buyck B."/>
            <person name="Bense V."/>
            <person name="Catcheside P."/>
            <person name="Chovatia M."/>
            <person name="Cooper J."/>
            <person name="Damon W."/>
            <person name="Desjardin D."/>
            <person name="Finy P."/>
            <person name="Geml J."/>
            <person name="Haridas S."/>
            <person name="Hughes K."/>
            <person name="Justo A."/>
            <person name="Karasinski D."/>
            <person name="Kautmanova I."/>
            <person name="Kiss B."/>
            <person name="Kocsube S."/>
            <person name="Kotiranta H."/>
            <person name="LaButti K.M."/>
            <person name="Lechner B.E."/>
            <person name="Liimatainen K."/>
            <person name="Lipzen A."/>
            <person name="Lukacs Z."/>
            <person name="Mihaltcheva S."/>
            <person name="Morgado L.N."/>
            <person name="Niskanen T."/>
            <person name="Noordeloos M.E."/>
            <person name="Ohm R.A."/>
            <person name="Ortiz-Santana B."/>
            <person name="Ovrebo C."/>
            <person name="Racz N."/>
            <person name="Riley R."/>
            <person name="Savchenko A."/>
            <person name="Shiryaev A."/>
            <person name="Soop K."/>
            <person name="Spirin V."/>
            <person name="Szebenyi C."/>
            <person name="Tomsovsky M."/>
            <person name="Tulloss R.E."/>
            <person name="Uehling J."/>
            <person name="Grigoriev I.V."/>
            <person name="Vagvolgyi C."/>
            <person name="Papp T."/>
            <person name="Martin F.M."/>
            <person name="Miettinen O."/>
            <person name="Hibbett D.S."/>
            <person name="Nagy L.G."/>
        </authorList>
    </citation>
    <scope>NUCLEOTIDE SEQUENCE [LARGE SCALE GENOMIC DNA]</scope>
    <source>
        <strain evidence="5 6">CBS 962.96</strain>
    </source>
</reference>
<dbReference type="Proteomes" id="UP000297245">
    <property type="component" value="Unassembled WGS sequence"/>
</dbReference>
<evidence type="ECO:0000313" key="6">
    <source>
        <dbReference type="Proteomes" id="UP000297245"/>
    </source>
</evidence>
<keyword evidence="6" id="KW-1185">Reference proteome</keyword>
<feature type="repeat" description="WD" evidence="3">
    <location>
        <begin position="106"/>
        <end position="147"/>
    </location>
</feature>
<dbReference type="AlphaFoldDB" id="A0A4S8LHL2"/>
<keyword evidence="2" id="KW-0677">Repeat</keyword>
<sequence length="332" mass="36924">MPAPPPPQPTREGPHYRLQHTLTGHTKSISAVKFSPDGTLLASCGAENIVKIWSPFTGELVRNLTGHTDGLSDVAWSLDSVYLASASDDKSVRIWEVDTGVTQKTLKGHSKWVFCLNYNHNSSLLVSGGCDGDIRIWDTRKGKCLKTLHAHIDYVTAVHFNRDSSLIVSCSLDGQISLPIQLRLTTIFRQIWNTATGQCLKTIVEGHEAICQHVQFSPNSKYILSTAHDSAIRLWDYQTTRCLKTYVGHTNKKYCICACFSVTGGKWIVAGSEDHKVWIWDLQSREVVQTLEGHTDVVVAVATHPSQNMIASGSIDSDLNIRIWVDDQAERR</sequence>
<dbReference type="InterPro" id="IPR020472">
    <property type="entry name" value="WD40_PAC1"/>
</dbReference>
<feature type="repeat" description="WD" evidence="3">
    <location>
        <begin position="148"/>
        <end position="178"/>
    </location>
</feature>
<dbReference type="InterPro" id="IPR059122">
    <property type="entry name" value="Beta-prop_WDR5-like"/>
</dbReference>
<feature type="repeat" description="WD" evidence="3">
    <location>
        <begin position="265"/>
        <end position="290"/>
    </location>
</feature>
<dbReference type="InterPro" id="IPR015943">
    <property type="entry name" value="WD40/YVTN_repeat-like_dom_sf"/>
</dbReference>
<accession>A0A4S8LHL2</accession>
<dbReference type="GO" id="GO:0042393">
    <property type="term" value="F:histone binding"/>
    <property type="evidence" value="ECO:0007669"/>
    <property type="project" value="TreeGrafter"/>
</dbReference>
<gene>
    <name evidence="5" type="ORF">K435DRAFT_730210</name>
</gene>
<dbReference type="SUPFAM" id="SSF50978">
    <property type="entry name" value="WD40 repeat-like"/>
    <property type="match status" value="1"/>
</dbReference>
<evidence type="ECO:0000256" key="2">
    <source>
        <dbReference type="ARBA" id="ARBA00022737"/>
    </source>
</evidence>
<evidence type="ECO:0000256" key="1">
    <source>
        <dbReference type="ARBA" id="ARBA00022574"/>
    </source>
</evidence>
<dbReference type="CDD" id="cd00200">
    <property type="entry name" value="WD40"/>
    <property type="match status" value="1"/>
</dbReference>
<proteinExistence type="predicted"/>
<dbReference type="Gene3D" id="2.130.10.10">
    <property type="entry name" value="YVTN repeat-like/Quinoprotein amine dehydrogenase"/>
    <property type="match status" value="1"/>
</dbReference>
<dbReference type="OrthoDB" id="674604at2759"/>
<feature type="repeat" description="WD" evidence="3">
    <location>
        <begin position="22"/>
        <end position="63"/>
    </location>
</feature>
<evidence type="ECO:0000313" key="5">
    <source>
        <dbReference type="EMBL" id="THU88068.1"/>
    </source>
</evidence>
<feature type="repeat" description="WD" evidence="3">
    <location>
        <begin position="64"/>
        <end position="105"/>
    </location>
</feature>
<feature type="domain" description="WDR5-like beta-propeller" evidence="4">
    <location>
        <begin position="21"/>
        <end position="324"/>
    </location>
</feature>
<feature type="repeat" description="WD" evidence="3">
    <location>
        <begin position="204"/>
        <end position="245"/>
    </location>
</feature>
<dbReference type="PROSITE" id="PS50294">
    <property type="entry name" value="WD_REPEATS_REGION"/>
    <property type="match status" value="4"/>
</dbReference>
<dbReference type="PANTHER" id="PTHR22847">
    <property type="entry name" value="WD40 REPEAT PROTEIN"/>
    <property type="match status" value="1"/>
</dbReference>